<accession>A0A2P2PK89</accession>
<protein>
    <submittedName>
        <fullName evidence="1">Uncharacterized protein</fullName>
    </submittedName>
</protein>
<name>A0A2P2PK89_RHIMU</name>
<evidence type="ECO:0000313" key="1">
    <source>
        <dbReference type="EMBL" id="MBX55166.1"/>
    </source>
</evidence>
<organism evidence="1">
    <name type="scientific">Rhizophora mucronata</name>
    <name type="common">Asiatic mangrove</name>
    <dbReference type="NCBI Taxonomy" id="61149"/>
    <lineage>
        <taxon>Eukaryota</taxon>
        <taxon>Viridiplantae</taxon>
        <taxon>Streptophyta</taxon>
        <taxon>Embryophyta</taxon>
        <taxon>Tracheophyta</taxon>
        <taxon>Spermatophyta</taxon>
        <taxon>Magnoliopsida</taxon>
        <taxon>eudicotyledons</taxon>
        <taxon>Gunneridae</taxon>
        <taxon>Pentapetalae</taxon>
        <taxon>rosids</taxon>
        <taxon>fabids</taxon>
        <taxon>Malpighiales</taxon>
        <taxon>Rhizophoraceae</taxon>
        <taxon>Rhizophora</taxon>
    </lineage>
</organism>
<dbReference type="EMBL" id="GGEC01074682">
    <property type="protein sequence ID" value="MBX55166.1"/>
    <property type="molecule type" value="Transcribed_RNA"/>
</dbReference>
<reference evidence="1" key="1">
    <citation type="submission" date="2018-02" db="EMBL/GenBank/DDBJ databases">
        <title>Rhizophora mucronata_Transcriptome.</title>
        <authorList>
            <person name="Meera S.P."/>
            <person name="Sreeshan A."/>
            <person name="Augustine A."/>
        </authorList>
    </citation>
    <scope>NUCLEOTIDE SEQUENCE</scope>
    <source>
        <tissue evidence="1">Leaf</tissue>
    </source>
</reference>
<sequence length="37" mass="4105">MLEVSPLHLDVQFLMLTCKATGASYERISGSDDTDEM</sequence>
<dbReference type="AlphaFoldDB" id="A0A2P2PK89"/>
<proteinExistence type="predicted"/>